<reference evidence="5" key="1">
    <citation type="submission" date="2017-02" db="EMBL/GenBank/DDBJ databases">
        <authorList>
            <person name="Varghese N."/>
            <person name="Submissions S."/>
        </authorList>
    </citation>
    <scope>NUCLEOTIDE SEQUENCE [LARGE SCALE GENOMIC DNA]</scope>
    <source>
        <strain evidence="5">ATCC BAA-34</strain>
    </source>
</reference>
<dbReference type="AlphaFoldDB" id="A0A1T4JWL9"/>
<dbReference type="SUPFAM" id="SSF53756">
    <property type="entry name" value="UDP-Glycosyltransferase/glycogen phosphorylase"/>
    <property type="match status" value="1"/>
</dbReference>
<dbReference type="SMART" id="SM00028">
    <property type="entry name" value="TPR"/>
    <property type="match status" value="4"/>
</dbReference>
<dbReference type="Pfam" id="PF13432">
    <property type="entry name" value="TPR_16"/>
    <property type="match status" value="3"/>
</dbReference>
<accession>A0A1T4JWL9</accession>
<feature type="repeat" description="TPR" evidence="1">
    <location>
        <begin position="497"/>
        <end position="530"/>
    </location>
</feature>
<dbReference type="RefSeq" id="WP_078788442.1">
    <property type="nucleotide sequence ID" value="NZ_FUWR01000001.1"/>
</dbReference>
<gene>
    <name evidence="4" type="ORF">SAMN02745119_00125</name>
</gene>
<organism evidence="4 5">
    <name type="scientific">Trichlorobacter thiogenes</name>
    <dbReference type="NCBI Taxonomy" id="115783"/>
    <lineage>
        <taxon>Bacteria</taxon>
        <taxon>Pseudomonadati</taxon>
        <taxon>Thermodesulfobacteriota</taxon>
        <taxon>Desulfuromonadia</taxon>
        <taxon>Geobacterales</taxon>
        <taxon>Geobacteraceae</taxon>
        <taxon>Trichlorobacter</taxon>
    </lineage>
</organism>
<evidence type="ECO:0000256" key="1">
    <source>
        <dbReference type="PROSITE-ProRule" id="PRU00339"/>
    </source>
</evidence>
<dbReference type="PANTHER" id="PTHR46656:SF3">
    <property type="entry name" value="PUTATIVE-RELATED"/>
    <property type="match status" value="1"/>
</dbReference>
<dbReference type="Proteomes" id="UP000190102">
    <property type="component" value="Unassembled WGS sequence"/>
</dbReference>
<dbReference type="Pfam" id="PF00535">
    <property type="entry name" value="Glycos_transf_2"/>
    <property type="match status" value="1"/>
</dbReference>
<dbReference type="SUPFAM" id="SSF48452">
    <property type="entry name" value="TPR-like"/>
    <property type="match status" value="2"/>
</dbReference>
<evidence type="ECO:0000313" key="4">
    <source>
        <dbReference type="EMBL" id="SJZ34551.1"/>
    </source>
</evidence>
<protein>
    <submittedName>
        <fullName evidence="4">Glycosyltransferase involved in cell wall bisynthesis</fullName>
    </submittedName>
</protein>
<proteinExistence type="predicted"/>
<sequence>MVEKNVTISWQGDLFANHSLAHVNRELALRLIDKGFAITFDPTEPDSLNPSDDPRFNRLKAIENLVLKLVDITIRHQWPPDFTPPMSGHFIMIQPWEFGSLPKNWIEPMNTVVDEVWVPSNYVKECYITSGVEAARIQVVPNGVDTSTLSPEAPPLYLKTAKGFRFLFVGGTIHRKGIDLLLGAYRTAFSVADDVCLVIKDMGGNSFYQGQTAQELIGRFQSDPQAPEIEYIDTDFSTNDMAGLYTACHCLVHPYRGEGFGLPIAETMACGLAPIVTGYGAALDFCPPEIAWLLPAIVEKLPVKKVGQLETVDYPWLAEPDFDLLVSMLRHVANNPEEVHRRGKAAAAFIRENYTWEHAARIADERLRAVAKRPVRRFAVNATDSYGGVRVIEAKKNALILVCDQADRLAQSGKVDQAIQLLLNQGIRANPDNPLLYVELTEILIRAGRYLDALEVLSEMPATVVEETKKEFEAVCYCALGEDRAARNAADQIVKQPRAQVVLGTLAARQGDLQLAESYFRQVITAAPNCGNGWLSLGMLLWGQGKQEDAWQAVKQAVVVDPLNTEAVSILGDMAERMDCQSTALQILSTTVQSYPDARHLALNHAKLLVQCNRNAEVLKACERFFVRFGVDAELLSLTQQFSSRVGTYDRLAEGGAASVSLCMIVKNEEGCLVRCLASVKSVVHELVVVDTGSSDRTVAIATAFGARLLHFSWNGSFSDARNYGLEQAKGAWILVLDADEVISLQDHKALLAATSAVEKPSAFSVVTRNYTTMVQAQGWTANDGSYPEEERADGWRPSWKVRLFSNDARFRFRGDVHEMVEASLREASVNIQHASFVVHHYGELDQDPVKLIDKKQHYFEIGMQKLDQYPDDMAAICELAVQAGELGRFEEAVGLWDRVLQHYPDYVEALFNKGYCLMGLQQYDEALAHSYRALELDPDHKEAAFNYGTCELYVGDPQEAIKKLVSLAEKYSDYPLLTAVLLVLYLAAGHAESAFVYLEKLKSSNYAVKDYVMARIHLLEKIGAFERARIVSEGILMLGSGLR</sequence>
<dbReference type="PANTHER" id="PTHR46656">
    <property type="entry name" value="PUTATIVE-RELATED"/>
    <property type="match status" value="1"/>
</dbReference>
<dbReference type="InterPro" id="IPR011990">
    <property type="entry name" value="TPR-like_helical_dom_sf"/>
</dbReference>
<feature type="domain" description="Glycosyltransferase 2-like" evidence="3">
    <location>
        <begin position="661"/>
        <end position="754"/>
    </location>
</feature>
<keyword evidence="1" id="KW-0802">TPR repeat</keyword>
<dbReference type="GO" id="GO:0016757">
    <property type="term" value="F:glycosyltransferase activity"/>
    <property type="evidence" value="ECO:0007669"/>
    <property type="project" value="InterPro"/>
</dbReference>
<dbReference type="InterPro" id="IPR001296">
    <property type="entry name" value="Glyco_trans_1"/>
</dbReference>
<name>A0A1T4JWL9_9BACT</name>
<feature type="repeat" description="TPR" evidence="1">
    <location>
        <begin position="908"/>
        <end position="941"/>
    </location>
</feature>
<dbReference type="EMBL" id="FUWR01000001">
    <property type="protein sequence ID" value="SJZ34551.1"/>
    <property type="molecule type" value="Genomic_DNA"/>
</dbReference>
<dbReference type="InterPro" id="IPR001173">
    <property type="entry name" value="Glyco_trans_2-like"/>
</dbReference>
<dbReference type="Gene3D" id="3.90.550.10">
    <property type="entry name" value="Spore Coat Polysaccharide Biosynthesis Protein SpsA, Chain A"/>
    <property type="match status" value="1"/>
</dbReference>
<evidence type="ECO:0000313" key="5">
    <source>
        <dbReference type="Proteomes" id="UP000190102"/>
    </source>
</evidence>
<dbReference type="Gene3D" id="1.25.40.10">
    <property type="entry name" value="Tetratricopeptide repeat domain"/>
    <property type="match status" value="3"/>
</dbReference>
<dbReference type="PROSITE" id="PS50293">
    <property type="entry name" value="TPR_REGION"/>
    <property type="match status" value="1"/>
</dbReference>
<dbReference type="InterPro" id="IPR029044">
    <property type="entry name" value="Nucleotide-diphossugar_trans"/>
</dbReference>
<evidence type="ECO:0000259" key="2">
    <source>
        <dbReference type="Pfam" id="PF00534"/>
    </source>
</evidence>
<dbReference type="PROSITE" id="PS50005">
    <property type="entry name" value="TPR"/>
    <property type="match status" value="3"/>
</dbReference>
<keyword evidence="5" id="KW-1185">Reference proteome</keyword>
<evidence type="ECO:0000259" key="3">
    <source>
        <dbReference type="Pfam" id="PF00535"/>
    </source>
</evidence>
<dbReference type="Pfam" id="PF00534">
    <property type="entry name" value="Glycos_transf_1"/>
    <property type="match status" value="1"/>
</dbReference>
<feature type="repeat" description="TPR" evidence="1">
    <location>
        <begin position="531"/>
        <end position="564"/>
    </location>
</feature>
<feature type="domain" description="Glycosyl transferase family 1" evidence="2">
    <location>
        <begin position="162"/>
        <end position="282"/>
    </location>
</feature>
<dbReference type="STRING" id="115783.SAMN02745119_00125"/>
<dbReference type="CDD" id="cd02511">
    <property type="entry name" value="Beta4Glucosyltransferase"/>
    <property type="match status" value="1"/>
</dbReference>
<dbReference type="Gene3D" id="3.40.50.2000">
    <property type="entry name" value="Glycogen Phosphorylase B"/>
    <property type="match status" value="1"/>
</dbReference>
<dbReference type="CDD" id="cd03801">
    <property type="entry name" value="GT4_PimA-like"/>
    <property type="match status" value="1"/>
</dbReference>
<keyword evidence="4" id="KW-0808">Transferase</keyword>
<dbReference type="InterPro" id="IPR019734">
    <property type="entry name" value="TPR_rpt"/>
</dbReference>
<dbReference type="SUPFAM" id="SSF53448">
    <property type="entry name" value="Nucleotide-diphospho-sugar transferases"/>
    <property type="match status" value="1"/>
</dbReference>